<gene>
    <name evidence="10" type="ORF">Q8F55_000624</name>
</gene>
<dbReference type="Pfam" id="PF06087">
    <property type="entry name" value="Tyr-DNA_phospho"/>
    <property type="match status" value="1"/>
</dbReference>
<dbReference type="GeneID" id="95981667"/>
<name>A0ABR3QDT0_9TREE</name>
<evidence type="ECO:0000256" key="1">
    <source>
        <dbReference type="ARBA" id="ARBA00004123"/>
    </source>
</evidence>
<feature type="compositionally biased region" description="Basic and acidic residues" evidence="9">
    <location>
        <begin position="277"/>
        <end position="287"/>
    </location>
</feature>
<dbReference type="PANTHER" id="PTHR12415:SF0">
    <property type="entry name" value="TYROSYL-DNA PHOSPHODIESTERASE 1"/>
    <property type="match status" value="1"/>
</dbReference>
<dbReference type="Proteomes" id="UP001565368">
    <property type="component" value="Unassembled WGS sequence"/>
</dbReference>
<dbReference type="SUPFAM" id="SSF56024">
    <property type="entry name" value="Phospholipase D/nuclease"/>
    <property type="match status" value="2"/>
</dbReference>
<comment type="similarity">
    <text evidence="2">Belongs to the tyrosyl-DNA phosphodiesterase family.</text>
</comment>
<feature type="compositionally biased region" description="Low complexity" evidence="9">
    <location>
        <begin position="195"/>
        <end position="204"/>
    </location>
</feature>
<keyword evidence="8" id="KW-0539">Nucleus</keyword>
<evidence type="ECO:0000313" key="11">
    <source>
        <dbReference type="Proteomes" id="UP001565368"/>
    </source>
</evidence>
<dbReference type="SMART" id="SM00726">
    <property type="entry name" value="UIM"/>
    <property type="match status" value="3"/>
</dbReference>
<evidence type="ECO:0000256" key="4">
    <source>
        <dbReference type="ARBA" id="ARBA00022763"/>
    </source>
</evidence>
<dbReference type="PROSITE" id="PS50330">
    <property type="entry name" value="UIM"/>
    <property type="match status" value="2"/>
</dbReference>
<evidence type="ECO:0000256" key="3">
    <source>
        <dbReference type="ARBA" id="ARBA00022722"/>
    </source>
</evidence>
<feature type="region of interest" description="Disordered" evidence="9">
    <location>
        <begin position="788"/>
        <end position="808"/>
    </location>
</feature>
<evidence type="ECO:0008006" key="12">
    <source>
        <dbReference type="Google" id="ProtNLM"/>
    </source>
</evidence>
<sequence length="808" mass="88404">MDDDGDDLRIAAMRQYAAQASGSRADDRGPVPRRGRNKEFDRYVRDTFGEIDPEQADEAELRRAAWLTWKTAAPSVGPSRGSSRGSMSEDEELARALAMSVEEHKASRGASRAGSNPASPIVIDDDDDDDLKAALALSEAESKNPAPVVDRKRREETPEEERKMLEEVLAASLVEAEKEKAKPLPASEADDLDANIEAANAAFQAEREASREQQRREREAKRLKTEHSSAPPTSVSASSSSKAASSGVPTPVEPAAAGGLKLGGLMIDRAQLEKERLARQAAKEGKPLPDVVSPNAAASSSKAPVPPSQHQQPAASHNVPGPSSTPTRYPNHPLQTASAPPHDAAGEYFLDGELRHVALRIGNSSTGRTFSPRQVFGDTSQMKLIILSSFVWDEEWITTFLPAPEEVPTIRICRPPGNDFERLNKSGKLQPMETGEVLCYPRMDGKRGSEHMKFAWIFYKTGRLRVAVMTANMVDYDWEQIENTIFVQDFLPNKSLGSNGKGKELPDFPTQFAWLFAHLKLPKALRFLSENHPFGSGIPIKHSDESFSDLGKYDWSRVQVRVVMSVAGVYTGFGKMVQFGSCRLGKVIAEEGWTPPKGERVVAEYQGSSLGSYSTDWMNNFYQTISGHSLDHISRQPKATGWPSIKVIFPSLATVDASRNGRNGGGTMFSGKSYSDKTSSLFHDANSKRGGVLMHTKMLIGLFEPSSSLFSPGKGSKRKADELEDDNASCGGWIYVGSHNFSPSAWGTVNYKNKPPTLNISNYELGIVFPLPRANASVIADTIAAHKRPAPPYGKNDVPWSQDQHMPR</sequence>
<reference evidence="10 11" key="1">
    <citation type="submission" date="2023-08" db="EMBL/GenBank/DDBJ databases">
        <title>Annotated Genome Sequence of Vanrija albida AlHP1.</title>
        <authorList>
            <person name="Herzog R."/>
        </authorList>
    </citation>
    <scope>NUCLEOTIDE SEQUENCE [LARGE SCALE GENOMIC DNA]</scope>
    <source>
        <strain evidence="10 11">AlHP1</strain>
    </source>
</reference>
<dbReference type="CDD" id="cd09123">
    <property type="entry name" value="PLDc_Tdp1_2"/>
    <property type="match status" value="1"/>
</dbReference>
<dbReference type="EMBL" id="JBBXJM010000001">
    <property type="protein sequence ID" value="KAL1412875.1"/>
    <property type="molecule type" value="Genomic_DNA"/>
</dbReference>
<dbReference type="Gene3D" id="6.10.140.100">
    <property type="match status" value="1"/>
</dbReference>
<feature type="compositionally biased region" description="Basic and acidic residues" evidence="9">
    <location>
        <begin position="149"/>
        <end position="166"/>
    </location>
</feature>
<feature type="region of interest" description="Disordered" evidence="9">
    <location>
        <begin position="71"/>
        <end position="258"/>
    </location>
</feature>
<dbReference type="Gene3D" id="3.30.870.10">
    <property type="entry name" value="Endonuclease Chain A"/>
    <property type="match status" value="2"/>
</dbReference>
<accession>A0ABR3QDT0</accession>
<keyword evidence="3" id="KW-0540">Nuclease</keyword>
<protein>
    <recommendedName>
        <fullName evidence="12">PLD phosphodiesterase domain-containing protein</fullName>
    </recommendedName>
</protein>
<feature type="region of interest" description="Disordered" evidence="9">
    <location>
        <begin position="277"/>
        <end position="345"/>
    </location>
</feature>
<keyword evidence="5" id="KW-0378">Hydrolase</keyword>
<comment type="caution">
    <text evidence="10">The sequence shown here is derived from an EMBL/GenBank/DDBJ whole genome shotgun (WGS) entry which is preliminary data.</text>
</comment>
<keyword evidence="6" id="KW-0269">Exonuclease</keyword>
<dbReference type="PANTHER" id="PTHR12415">
    <property type="entry name" value="TYROSYL-DNA PHOSPHODIESTERASE 1"/>
    <property type="match status" value="1"/>
</dbReference>
<evidence type="ECO:0000256" key="2">
    <source>
        <dbReference type="ARBA" id="ARBA00010205"/>
    </source>
</evidence>
<proteinExistence type="inferred from homology"/>
<feature type="compositionally biased region" description="Low complexity" evidence="9">
    <location>
        <begin position="74"/>
        <end position="86"/>
    </location>
</feature>
<dbReference type="InterPro" id="IPR003903">
    <property type="entry name" value="UIM_dom"/>
</dbReference>
<feature type="region of interest" description="Disordered" evidence="9">
    <location>
        <begin position="16"/>
        <end position="40"/>
    </location>
</feature>
<feature type="compositionally biased region" description="Polar residues" evidence="9">
    <location>
        <begin position="309"/>
        <end position="338"/>
    </location>
</feature>
<dbReference type="CDD" id="cd09122">
    <property type="entry name" value="PLDc_Tdp1_1"/>
    <property type="match status" value="1"/>
</dbReference>
<evidence type="ECO:0000313" key="10">
    <source>
        <dbReference type="EMBL" id="KAL1412875.1"/>
    </source>
</evidence>
<keyword evidence="11" id="KW-1185">Reference proteome</keyword>
<keyword evidence="7" id="KW-0234">DNA repair</keyword>
<evidence type="ECO:0000256" key="9">
    <source>
        <dbReference type="SAM" id="MobiDB-lite"/>
    </source>
</evidence>
<evidence type="ECO:0000256" key="5">
    <source>
        <dbReference type="ARBA" id="ARBA00022801"/>
    </source>
</evidence>
<comment type="subcellular location">
    <subcellularLocation>
        <location evidence="1">Nucleus</location>
    </subcellularLocation>
</comment>
<keyword evidence="4" id="KW-0227">DNA damage</keyword>
<evidence type="ECO:0000256" key="8">
    <source>
        <dbReference type="ARBA" id="ARBA00023242"/>
    </source>
</evidence>
<feature type="compositionally biased region" description="Polar residues" evidence="9">
    <location>
        <begin position="799"/>
        <end position="808"/>
    </location>
</feature>
<dbReference type="InterPro" id="IPR010347">
    <property type="entry name" value="Tdp1"/>
</dbReference>
<feature type="compositionally biased region" description="Basic and acidic residues" evidence="9">
    <location>
        <begin position="205"/>
        <end position="227"/>
    </location>
</feature>
<feature type="compositionally biased region" description="Low complexity" evidence="9">
    <location>
        <begin position="289"/>
        <end position="303"/>
    </location>
</feature>
<feature type="compositionally biased region" description="Low complexity" evidence="9">
    <location>
        <begin position="228"/>
        <end position="246"/>
    </location>
</feature>
<dbReference type="Pfam" id="PF02809">
    <property type="entry name" value="UIM"/>
    <property type="match status" value="2"/>
</dbReference>
<dbReference type="RefSeq" id="XP_069212819.1">
    <property type="nucleotide sequence ID" value="XM_069349275.1"/>
</dbReference>
<evidence type="ECO:0000256" key="7">
    <source>
        <dbReference type="ARBA" id="ARBA00023204"/>
    </source>
</evidence>
<evidence type="ECO:0000256" key="6">
    <source>
        <dbReference type="ARBA" id="ARBA00022839"/>
    </source>
</evidence>
<organism evidence="10 11">
    <name type="scientific">Vanrija albida</name>
    <dbReference type="NCBI Taxonomy" id="181172"/>
    <lineage>
        <taxon>Eukaryota</taxon>
        <taxon>Fungi</taxon>
        <taxon>Dikarya</taxon>
        <taxon>Basidiomycota</taxon>
        <taxon>Agaricomycotina</taxon>
        <taxon>Tremellomycetes</taxon>
        <taxon>Trichosporonales</taxon>
        <taxon>Trichosporonaceae</taxon>
        <taxon>Vanrija</taxon>
    </lineage>
</organism>